<reference evidence="13" key="1">
    <citation type="submission" date="2021-01" db="EMBL/GenBank/DDBJ databases">
        <authorList>
            <person name="Corre E."/>
            <person name="Pelletier E."/>
            <person name="Niang G."/>
            <person name="Scheremetjew M."/>
            <person name="Finn R."/>
            <person name="Kale V."/>
            <person name="Holt S."/>
            <person name="Cochrane G."/>
            <person name="Meng A."/>
            <person name="Brown T."/>
            <person name="Cohen L."/>
        </authorList>
    </citation>
    <scope>NUCLEOTIDE SEQUENCE</scope>
    <source>
        <strain evidence="13">Isolate 1302-5</strain>
    </source>
</reference>
<keyword evidence="7 12" id="KW-1133">Transmembrane helix</keyword>
<feature type="transmembrane region" description="Helical" evidence="12">
    <location>
        <begin position="1036"/>
        <end position="1057"/>
    </location>
</feature>
<dbReference type="InterPro" id="IPR044677">
    <property type="entry name" value="SLC25A3/Pic2/Mir1-like"/>
</dbReference>
<organism evidence="13">
    <name type="scientific">Odontella aurita</name>
    <dbReference type="NCBI Taxonomy" id="265563"/>
    <lineage>
        <taxon>Eukaryota</taxon>
        <taxon>Sar</taxon>
        <taxon>Stramenopiles</taxon>
        <taxon>Ochrophyta</taxon>
        <taxon>Bacillariophyta</taxon>
        <taxon>Mediophyceae</taxon>
        <taxon>Biddulphiophycidae</taxon>
        <taxon>Eupodiscales</taxon>
        <taxon>Odontellaceae</taxon>
        <taxon>Odontella</taxon>
    </lineage>
</organism>
<dbReference type="PROSITE" id="PS50920">
    <property type="entry name" value="SOLCAR"/>
    <property type="match status" value="1"/>
</dbReference>
<evidence type="ECO:0000313" key="13">
    <source>
        <dbReference type="EMBL" id="CAE2255135.1"/>
    </source>
</evidence>
<sequence>METAFARHAFEGARSTPPRRRRRIGGSAALASAAALLFPLVTTRHSTASAFVNPSSSSQRVAPKVRRSRAASTPFSYESGKGVHAAPLFESTSGNESSDGYVCPKASTDDELVGGGGGRQLSRRSAVLRLAAFPAAAAAVSAATVTAAHAAEPEIDKSGQLFSPKAAMMGGGGSDAARGIKLTERDRSLEQTSRRGSERALTKGAGLVQDVYDARFIAYISRFLLNNDPAAKGWWLEQARKDESDLSEKPDFAEALHKAEQFRFAGFAESVEVGLADYFVGPYGSYASVQAAKAGLRAAAPATSNAVENKSGFSFFSDIMGRMSSAKQKEVNLFTKKRKADDTMKLERQGVLNLFTLLKARYTTRDEKKQLALLFSLISDPRLQPTAGIQSLLGEVDDGCITHIELNGVRRIKDDSNFRESSREGGGYSINSLPEVVIDPPPALGTGYKSARAVPVMQRTTRVLRINVTDGGEGYEFAPAVMISQRGVRRQCDACAVLDRDGRVESVVILDPGFGYGGGGSRNEEPALPTVEIEAPRKSRRARASNGPQQNGAKAMRAATAIAELEYAITDIKILDEGNGYVTTQPPRVTISPPEADPDWFLSRAELAPKRQGAEEDAGSGGGEMGARVTSMRRPFPGGAVDTSTATAIRSEMTLLDESALWNVRGNPLGLLPSDIRPEFVKSVVFSPGLVVTPSEGGTVHIPFLPEAPPRGAPLPSPRYRAFDPLFGGVGTKPVTKGARDLSVGEYSRLALSGAVCTVVVRTLLNPLELVKTKIQLENDEELNQYAAGVSPSSLGKVRRSGGNAGNVAPKKRAKDSESFIDAAETDGAKEEEAAAPGTLAMIKSMVELRGPLSLFQSADITFLASLMFGSFGFGATELFRRSFSIIFFDEGGGSGTGTELVLLLAAGVACVLTCLAATPFEMIRVKSMSFVESKGWTEVLAEFVDEKRQDRMKVAMAGPALSPSPPNAGSSRSLNRYQAKTAVESSVAVAQVKSVKPDDAMHPPQEVSEFSLKDLKREDIAPLWGAFAPIVSRELPFAITKFLVFDLLAQVFVRLITAQTSPIEPVQVGVGPTGLAISAFAGALAGIAGAFISHPADLILTLTSAAAKESEEEGSDESIDSSETTSEDYPESGGSPDWRPILKELLSKEGGVGNLFTGLPARSLFFFLVIGLQFFLYDYVKGLFRVGSDDLTLVLDVFYAIRQGLVNMDS</sequence>
<dbReference type="Gene3D" id="1.50.40.10">
    <property type="entry name" value="Mitochondrial carrier domain"/>
    <property type="match status" value="2"/>
</dbReference>
<gene>
    <name evidence="13" type="ORF">OAUR00152_LOCUS23514</name>
</gene>
<feature type="region of interest" description="Disordered" evidence="11">
    <location>
        <begin position="156"/>
        <end position="200"/>
    </location>
</feature>
<dbReference type="PANTHER" id="PTHR45671">
    <property type="entry name" value="SOLUTE CARRIER FAMILY 25 (MITOCHONDRIAL CARRIER PHOSPHATE CARRIER), MEMBER 3, LIKE-RELATED-RELATED"/>
    <property type="match status" value="1"/>
</dbReference>
<evidence type="ECO:0000256" key="12">
    <source>
        <dbReference type="SAM" id="Phobius"/>
    </source>
</evidence>
<evidence type="ECO:0000256" key="10">
    <source>
        <dbReference type="PROSITE-ProRule" id="PRU00282"/>
    </source>
</evidence>
<evidence type="ECO:0000256" key="3">
    <source>
        <dbReference type="ARBA" id="ARBA00022448"/>
    </source>
</evidence>
<evidence type="ECO:0000256" key="8">
    <source>
        <dbReference type="ARBA" id="ARBA00023128"/>
    </source>
</evidence>
<keyword evidence="8" id="KW-0496">Mitochondrion</keyword>
<keyword evidence="5" id="KW-0677">Repeat</keyword>
<dbReference type="GO" id="GO:1990547">
    <property type="term" value="P:mitochondrial phosphate ion transmembrane transport"/>
    <property type="evidence" value="ECO:0007669"/>
    <property type="project" value="InterPro"/>
</dbReference>
<comment type="similarity">
    <text evidence="2">Belongs to the mitochondrial carrier (TC 2.A.29) family.</text>
</comment>
<feature type="repeat" description="Solcar" evidence="10">
    <location>
        <begin position="1074"/>
        <end position="1184"/>
    </location>
</feature>
<dbReference type="InterPro" id="IPR023395">
    <property type="entry name" value="MCP_dom_sf"/>
</dbReference>
<proteinExistence type="inferred from homology"/>
<dbReference type="GO" id="GO:0005315">
    <property type="term" value="F:phosphate transmembrane transporter activity"/>
    <property type="evidence" value="ECO:0007669"/>
    <property type="project" value="InterPro"/>
</dbReference>
<evidence type="ECO:0000256" key="1">
    <source>
        <dbReference type="ARBA" id="ARBA00004448"/>
    </source>
</evidence>
<dbReference type="Pfam" id="PF00153">
    <property type="entry name" value="Mito_carr"/>
    <property type="match status" value="1"/>
</dbReference>
<evidence type="ECO:0000256" key="6">
    <source>
        <dbReference type="ARBA" id="ARBA00022792"/>
    </source>
</evidence>
<dbReference type="PANTHER" id="PTHR45671:SF12">
    <property type="entry name" value="MITOCHONDRIAL PHOSPHATE CARRIER PROTEIN"/>
    <property type="match status" value="1"/>
</dbReference>
<feature type="region of interest" description="Disordered" evidence="11">
    <location>
        <begin position="609"/>
        <end position="642"/>
    </location>
</feature>
<dbReference type="EMBL" id="HBKQ01034360">
    <property type="protein sequence ID" value="CAE2255135.1"/>
    <property type="molecule type" value="Transcribed_RNA"/>
</dbReference>
<feature type="transmembrane region" description="Helical" evidence="12">
    <location>
        <begin position="1164"/>
        <end position="1181"/>
    </location>
</feature>
<keyword evidence="6" id="KW-0999">Mitochondrion inner membrane</keyword>
<feature type="compositionally biased region" description="Acidic residues" evidence="11">
    <location>
        <begin position="1111"/>
        <end position="1131"/>
    </location>
</feature>
<feature type="transmembrane region" description="Helical" evidence="12">
    <location>
        <begin position="1069"/>
        <end position="1093"/>
    </location>
</feature>
<keyword evidence="9 10" id="KW-0472">Membrane</keyword>
<comment type="subcellular location">
    <subcellularLocation>
        <location evidence="1">Mitochondrion inner membrane</location>
        <topology evidence="1">Multi-pass membrane protein</topology>
    </subcellularLocation>
</comment>
<keyword evidence="4 10" id="KW-0812">Transmembrane</keyword>
<evidence type="ECO:0000256" key="7">
    <source>
        <dbReference type="ARBA" id="ARBA00022989"/>
    </source>
</evidence>
<evidence type="ECO:0000256" key="2">
    <source>
        <dbReference type="ARBA" id="ARBA00006375"/>
    </source>
</evidence>
<feature type="compositionally biased region" description="Basic and acidic residues" evidence="11">
    <location>
        <begin position="181"/>
        <end position="200"/>
    </location>
</feature>
<evidence type="ECO:0000256" key="4">
    <source>
        <dbReference type="ARBA" id="ARBA00022692"/>
    </source>
</evidence>
<name>A0A7S4J8A5_9STRA</name>
<evidence type="ECO:0000256" key="11">
    <source>
        <dbReference type="SAM" id="MobiDB-lite"/>
    </source>
</evidence>
<protein>
    <submittedName>
        <fullName evidence="13">Uncharacterized protein</fullName>
    </submittedName>
</protein>
<keyword evidence="3" id="KW-0813">Transport</keyword>
<feature type="region of interest" description="Disordered" evidence="11">
    <location>
        <begin position="1"/>
        <end position="24"/>
    </location>
</feature>
<feature type="region of interest" description="Disordered" evidence="11">
    <location>
        <begin position="794"/>
        <end position="828"/>
    </location>
</feature>
<dbReference type="SUPFAM" id="SSF103506">
    <property type="entry name" value="Mitochondrial carrier"/>
    <property type="match status" value="1"/>
</dbReference>
<accession>A0A7S4J8A5</accession>
<evidence type="ECO:0000256" key="5">
    <source>
        <dbReference type="ARBA" id="ARBA00022737"/>
    </source>
</evidence>
<dbReference type="AlphaFoldDB" id="A0A7S4J8A5"/>
<dbReference type="InterPro" id="IPR018108">
    <property type="entry name" value="MCP_transmembrane"/>
</dbReference>
<feature type="region of interest" description="Disordered" evidence="11">
    <location>
        <begin position="1110"/>
        <end position="1138"/>
    </location>
</feature>
<dbReference type="GO" id="GO:0005743">
    <property type="term" value="C:mitochondrial inner membrane"/>
    <property type="evidence" value="ECO:0007669"/>
    <property type="project" value="UniProtKB-SubCell"/>
</dbReference>
<evidence type="ECO:0000256" key="9">
    <source>
        <dbReference type="ARBA" id="ARBA00023136"/>
    </source>
</evidence>